<keyword evidence="2 4" id="KW-0479">Metal-binding</keyword>
<accession>A0A285S7K1</accession>
<evidence type="ECO:0000256" key="2">
    <source>
        <dbReference type="ARBA" id="ARBA00022723"/>
    </source>
</evidence>
<evidence type="ECO:0000256" key="4">
    <source>
        <dbReference type="PROSITE-ProRule" id="PRU00433"/>
    </source>
</evidence>
<evidence type="ECO:0000259" key="6">
    <source>
        <dbReference type="PROSITE" id="PS51007"/>
    </source>
</evidence>
<dbReference type="RefSeq" id="WP_097174546.1">
    <property type="nucleotide sequence ID" value="NZ_OBML01000004.1"/>
</dbReference>
<feature type="domain" description="Cytochrome c" evidence="6">
    <location>
        <begin position="45"/>
        <end position="150"/>
    </location>
</feature>
<evidence type="ECO:0000256" key="1">
    <source>
        <dbReference type="ARBA" id="ARBA00022617"/>
    </source>
</evidence>
<dbReference type="GO" id="GO:0046872">
    <property type="term" value="F:metal ion binding"/>
    <property type="evidence" value="ECO:0007669"/>
    <property type="project" value="UniProtKB-KW"/>
</dbReference>
<keyword evidence="8" id="KW-1185">Reference proteome</keyword>
<dbReference type="AlphaFoldDB" id="A0A285S7K1"/>
<organism evidence="7 8">
    <name type="scientific">Stappia indica</name>
    <dbReference type="NCBI Taxonomy" id="538381"/>
    <lineage>
        <taxon>Bacteria</taxon>
        <taxon>Pseudomonadati</taxon>
        <taxon>Pseudomonadota</taxon>
        <taxon>Alphaproteobacteria</taxon>
        <taxon>Hyphomicrobiales</taxon>
        <taxon>Stappiaceae</taxon>
        <taxon>Stappia</taxon>
    </lineage>
</organism>
<dbReference type="EMBL" id="OBML01000004">
    <property type="protein sequence ID" value="SOC03361.1"/>
    <property type="molecule type" value="Genomic_DNA"/>
</dbReference>
<sequence>MSLFRRGMTAACVLLAGVAAASAEDIVSYEVVDGTIPKSLTGVPGDPAAGRKAVIDRRLGNCVACHTATELSDQQFHGEVGPPLDGVADRWDEATLRMIIVNPKMVYEGTVMPAFYRNDGFHRVAPKFAGKTIMTAQQVEDVVAYLMTLKD</sequence>
<dbReference type="Pfam" id="PF00034">
    <property type="entry name" value="Cytochrom_C"/>
    <property type="match status" value="1"/>
</dbReference>
<dbReference type="InterPro" id="IPR009056">
    <property type="entry name" value="Cyt_c-like_dom"/>
</dbReference>
<dbReference type="InterPro" id="IPR030999">
    <property type="entry name" value="Thiosulf_SoxX"/>
</dbReference>
<dbReference type="OrthoDB" id="9793634at2"/>
<gene>
    <name evidence="7" type="ORF">SAMN05421512_104100</name>
</gene>
<dbReference type="STRING" id="538381.GCA_001696535_00294"/>
<dbReference type="GO" id="GO:0020037">
    <property type="term" value="F:heme binding"/>
    <property type="evidence" value="ECO:0007669"/>
    <property type="project" value="InterPro"/>
</dbReference>
<keyword evidence="3 4" id="KW-0408">Iron</keyword>
<reference evidence="7 8" key="1">
    <citation type="submission" date="2017-08" db="EMBL/GenBank/DDBJ databases">
        <authorList>
            <person name="de Groot N.N."/>
        </authorList>
    </citation>
    <scope>NUCLEOTIDE SEQUENCE [LARGE SCALE GENOMIC DNA]</scope>
    <source>
        <strain evidence="7 8">USBA 352</strain>
    </source>
</reference>
<keyword evidence="1 4" id="KW-0349">Heme</keyword>
<keyword evidence="5" id="KW-0732">Signal</keyword>
<dbReference type="InterPro" id="IPR036909">
    <property type="entry name" value="Cyt_c-like_dom_sf"/>
</dbReference>
<dbReference type="SUPFAM" id="SSF46626">
    <property type="entry name" value="Cytochrome c"/>
    <property type="match status" value="1"/>
</dbReference>
<dbReference type="Gene3D" id="1.10.760.10">
    <property type="entry name" value="Cytochrome c-like domain"/>
    <property type="match status" value="1"/>
</dbReference>
<protein>
    <submittedName>
        <fullName evidence="7">Monoheme cytochrome SoxX (Sulfur oxidation)</fullName>
    </submittedName>
</protein>
<feature type="signal peptide" evidence="5">
    <location>
        <begin position="1"/>
        <end position="23"/>
    </location>
</feature>
<feature type="chain" id="PRO_5011995717" evidence="5">
    <location>
        <begin position="24"/>
        <end position="151"/>
    </location>
</feature>
<name>A0A285S7K1_9HYPH</name>
<proteinExistence type="predicted"/>
<evidence type="ECO:0000256" key="3">
    <source>
        <dbReference type="ARBA" id="ARBA00023004"/>
    </source>
</evidence>
<dbReference type="GO" id="GO:0009055">
    <property type="term" value="F:electron transfer activity"/>
    <property type="evidence" value="ECO:0007669"/>
    <property type="project" value="InterPro"/>
</dbReference>
<evidence type="ECO:0000313" key="8">
    <source>
        <dbReference type="Proteomes" id="UP000219331"/>
    </source>
</evidence>
<dbReference type="NCBIfam" id="TIGR04485">
    <property type="entry name" value="thiosulf_SoxX"/>
    <property type="match status" value="1"/>
</dbReference>
<evidence type="ECO:0000256" key="5">
    <source>
        <dbReference type="SAM" id="SignalP"/>
    </source>
</evidence>
<dbReference type="Proteomes" id="UP000219331">
    <property type="component" value="Unassembled WGS sequence"/>
</dbReference>
<evidence type="ECO:0000313" key="7">
    <source>
        <dbReference type="EMBL" id="SOC03361.1"/>
    </source>
</evidence>
<dbReference type="PROSITE" id="PS51007">
    <property type="entry name" value="CYTC"/>
    <property type="match status" value="1"/>
</dbReference>